<protein>
    <submittedName>
        <fullName evidence="1">Uncharacterized protein</fullName>
    </submittedName>
</protein>
<name>A0A0H5Q4T4_9ZZZZ</name>
<evidence type="ECO:0000313" key="1">
    <source>
        <dbReference type="EMBL" id="CRY96414.1"/>
    </source>
</evidence>
<dbReference type="EMBL" id="LN853662">
    <property type="protein sequence ID" value="CRY96414.1"/>
    <property type="molecule type" value="Genomic_DNA"/>
</dbReference>
<sequence>MASGDIYEVTDVQTWGGQQFLNVYFYEQRTAFAPIGITTAQALADEWSDTVLPAILPTQGSDLLHVQTVVRNLFDDTDAGISITGLAGTDAAAEGGSMPAFNAWGLTLNTDNAGIRPGSKRIGGLIEEAQQGGVPTASAITALNAAADAIGAPIEGGLIISDDVMFPVVVKRVREGTEGNYTYRLPETSGEAVVGTIIEVLVRLLVTSQVTRKIGVGV</sequence>
<reference evidence="1" key="1">
    <citation type="submission" date="2015-06" db="EMBL/GenBank/DDBJ databases">
        <authorList>
            <person name="Joergensen T."/>
        </authorList>
    </citation>
    <scope>NUCLEOTIDE SEQUENCE</scope>
    <source>
        <strain evidence="1">RGFK1081</strain>
    </source>
</reference>
<dbReference type="AlphaFoldDB" id="A0A0H5Q4T4"/>
<proteinExistence type="predicted"/>
<reference evidence="1" key="2">
    <citation type="submission" date="2015-07" db="EMBL/GenBank/DDBJ databases">
        <title>Plasmids, circular viruses and viroids from rat gut.</title>
        <authorList>
            <person name="Jorgensen T.J."/>
            <person name="Hansen M.A."/>
            <person name="Xu Z."/>
            <person name="Tabak M.A."/>
            <person name="Sorensen S.J."/>
            <person name="Hansen L.H."/>
        </authorList>
    </citation>
    <scope>NUCLEOTIDE SEQUENCE</scope>
    <source>
        <strain evidence="1">RGFK1081</strain>
    </source>
</reference>
<accession>A0A0H5Q4T4</accession>
<organism evidence="1">
    <name type="scientific">uncultured prokaryote</name>
    <dbReference type="NCBI Taxonomy" id="198431"/>
    <lineage>
        <taxon>unclassified sequences</taxon>
        <taxon>environmental samples</taxon>
    </lineage>
</organism>